<keyword evidence="1" id="KW-0812">Transmembrane</keyword>
<comment type="caution">
    <text evidence="2">The sequence shown here is derived from an EMBL/GenBank/DDBJ whole genome shotgun (WGS) entry which is preliminary data.</text>
</comment>
<reference evidence="2" key="1">
    <citation type="submission" date="2022-08" db="EMBL/GenBank/DDBJ databases">
        <title>Genomic analyses of the natural microbiome of Caenorhabditis elegans.</title>
        <authorList>
            <person name="Samuel B."/>
        </authorList>
    </citation>
    <scope>NUCLEOTIDE SEQUENCE</scope>
    <source>
        <strain evidence="2">BIGb0277</strain>
    </source>
</reference>
<dbReference type="EMBL" id="JANUEK010000008">
    <property type="protein sequence ID" value="MCS4281300.1"/>
    <property type="molecule type" value="Genomic_DNA"/>
</dbReference>
<name>A0AAW5PLT2_9GAMM</name>
<evidence type="ECO:0000256" key="1">
    <source>
        <dbReference type="SAM" id="Phobius"/>
    </source>
</evidence>
<sequence length="137" mass="14625">MLLHAGVFGLPHALAAFVVVGLCLRDVLHQYGGPGDAPGWAAAWFGTASLIVLIWLILARCWWQGGPVALRAASTAWWAGLIAALVATGIVWAGLLRSIFHVHLFDGALPAAVVLLMAGLPLFSCTAHLLWLRRRVT</sequence>
<proteinExistence type="predicted"/>
<dbReference type="AlphaFoldDB" id="A0AAW5PLT2"/>
<feature type="transmembrane region" description="Helical" evidence="1">
    <location>
        <begin position="107"/>
        <end position="132"/>
    </location>
</feature>
<keyword evidence="1" id="KW-1133">Transmembrane helix</keyword>
<keyword evidence="1" id="KW-0472">Membrane</keyword>
<dbReference type="RefSeq" id="WP_259261820.1">
    <property type="nucleotide sequence ID" value="NZ_JANUEK010000008.1"/>
</dbReference>
<feature type="transmembrane region" description="Helical" evidence="1">
    <location>
        <begin position="75"/>
        <end position="95"/>
    </location>
</feature>
<evidence type="ECO:0000313" key="3">
    <source>
        <dbReference type="Proteomes" id="UP001320691"/>
    </source>
</evidence>
<feature type="transmembrane region" description="Helical" evidence="1">
    <location>
        <begin position="39"/>
        <end position="63"/>
    </location>
</feature>
<organism evidence="2 3">
    <name type="scientific">Stenotrophomonas rhizophila</name>
    <dbReference type="NCBI Taxonomy" id="216778"/>
    <lineage>
        <taxon>Bacteria</taxon>
        <taxon>Pseudomonadati</taxon>
        <taxon>Pseudomonadota</taxon>
        <taxon>Gammaproteobacteria</taxon>
        <taxon>Lysobacterales</taxon>
        <taxon>Lysobacteraceae</taxon>
        <taxon>Stenotrophomonas</taxon>
    </lineage>
</organism>
<protein>
    <recommendedName>
        <fullName evidence="4">Transmembrane protein</fullName>
    </recommendedName>
</protein>
<gene>
    <name evidence="2" type="ORF">M2412_003316</name>
</gene>
<accession>A0AAW5PLT2</accession>
<dbReference type="Proteomes" id="UP001320691">
    <property type="component" value="Unassembled WGS sequence"/>
</dbReference>
<evidence type="ECO:0008006" key="4">
    <source>
        <dbReference type="Google" id="ProtNLM"/>
    </source>
</evidence>
<evidence type="ECO:0000313" key="2">
    <source>
        <dbReference type="EMBL" id="MCS4281300.1"/>
    </source>
</evidence>